<organism evidence="1 2">
    <name type="scientific">Arthrobotrys conoides</name>
    <dbReference type="NCBI Taxonomy" id="74498"/>
    <lineage>
        <taxon>Eukaryota</taxon>
        <taxon>Fungi</taxon>
        <taxon>Dikarya</taxon>
        <taxon>Ascomycota</taxon>
        <taxon>Pezizomycotina</taxon>
        <taxon>Orbiliomycetes</taxon>
        <taxon>Orbiliales</taxon>
        <taxon>Orbiliaceae</taxon>
        <taxon>Arthrobotrys</taxon>
    </lineage>
</organism>
<dbReference type="AlphaFoldDB" id="A0AAN8PKC6"/>
<sequence>MYNPDILHNPPAGFAVREASYDDVEDLTRLWYSSFNLSHPFWNFVTPDNSVTRKWLDDTWIMGIRAGPNIFRTFVIEDLSQNKKVVAFQRWHVPQADGNQNVSLPNYPSEWDPELTDALWNGMAKARAEVMGGRTHWMGEFTAVDRAYQKKGLAMTFVDWVCRQADAAGLEVYGDVTPKFYPHLEKFGFQDRMVITMPPRPECYGTYELKVIVRTPTAQPSE</sequence>
<protein>
    <recommendedName>
        <fullName evidence="3">N-acetyltransferase domain-containing protein</fullName>
    </recommendedName>
</protein>
<dbReference type="InterPro" id="IPR052523">
    <property type="entry name" value="Trichothecene_AcTrans"/>
</dbReference>
<dbReference type="Proteomes" id="UP001307849">
    <property type="component" value="Unassembled WGS sequence"/>
</dbReference>
<reference evidence="1 2" key="1">
    <citation type="submission" date="2019-10" db="EMBL/GenBank/DDBJ databases">
        <authorList>
            <person name="Palmer J.M."/>
        </authorList>
    </citation>
    <scope>NUCLEOTIDE SEQUENCE [LARGE SCALE GENOMIC DNA]</scope>
    <source>
        <strain evidence="1 2">TWF506</strain>
    </source>
</reference>
<dbReference type="PANTHER" id="PTHR42791">
    <property type="entry name" value="GNAT FAMILY ACETYLTRANSFERASE"/>
    <property type="match status" value="1"/>
</dbReference>
<evidence type="ECO:0000313" key="2">
    <source>
        <dbReference type="Proteomes" id="UP001307849"/>
    </source>
</evidence>
<comment type="caution">
    <text evidence="1">The sequence shown here is derived from an EMBL/GenBank/DDBJ whole genome shotgun (WGS) entry which is preliminary data.</text>
</comment>
<proteinExistence type="predicted"/>
<gene>
    <name evidence="1" type="ORF">TWF506_006192</name>
</gene>
<dbReference type="SUPFAM" id="SSF55729">
    <property type="entry name" value="Acyl-CoA N-acyltransferases (Nat)"/>
    <property type="match status" value="1"/>
</dbReference>
<name>A0AAN8PKC6_9PEZI</name>
<accession>A0AAN8PKC6</accession>
<dbReference type="PANTHER" id="PTHR42791:SF2">
    <property type="entry name" value="N-ACETYLTRANSFERASE DOMAIN-CONTAINING PROTEIN"/>
    <property type="match status" value="1"/>
</dbReference>
<keyword evidence="2" id="KW-1185">Reference proteome</keyword>
<dbReference type="InterPro" id="IPR016181">
    <property type="entry name" value="Acyl_CoA_acyltransferase"/>
</dbReference>
<evidence type="ECO:0008006" key="3">
    <source>
        <dbReference type="Google" id="ProtNLM"/>
    </source>
</evidence>
<dbReference type="Gene3D" id="3.40.630.30">
    <property type="match status" value="1"/>
</dbReference>
<dbReference type="EMBL" id="JAVHJM010000003">
    <property type="protein sequence ID" value="KAK6516283.1"/>
    <property type="molecule type" value="Genomic_DNA"/>
</dbReference>
<evidence type="ECO:0000313" key="1">
    <source>
        <dbReference type="EMBL" id="KAK6516283.1"/>
    </source>
</evidence>